<gene>
    <name evidence="2" type="ORF">GCK72_019268</name>
</gene>
<dbReference type="PANTHER" id="PTHR45907:SF6">
    <property type="entry name" value="SERPENTINE RECEPTOR, CLASS J"/>
    <property type="match status" value="1"/>
</dbReference>
<feature type="transmembrane region" description="Helical" evidence="1">
    <location>
        <begin position="41"/>
        <end position="58"/>
    </location>
</feature>
<feature type="transmembrane region" description="Helical" evidence="1">
    <location>
        <begin position="12"/>
        <end position="29"/>
    </location>
</feature>
<evidence type="ECO:0000256" key="1">
    <source>
        <dbReference type="SAM" id="Phobius"/>
    </source>
</evidence>
<feature type="transmembrane region" description="Helical" evidence="1">
    <location>
        <begin position="261"/>
        <end position="286"/>
    </location>
</feature>
<comment type="caution">
    <text evidence="2">The sequence shown here is derived from an EMBL/GenBank/DDBJ whole genome shotgun (WGS) entry which is preliminary data.</text>
</comment>
<dbReference type="Pfam" id="PF10319">
    <property type="entry name" value="7TM_GPCR_Srj"/>
    <property type="match status" value="1"/>
</dbReference>
<dbReference type="InterPro" id="IPR019423">
    <property type="entry name" value="7TM_GPCR_serpentine_rcpt_Srj"/>
</dbReference>
<protein>
    <submittedName>
        <fullName evidence="2">Uncharacterized protein</fullName>
    </submittedName>
</protein>
<name>A0A6A5GDG4_CAERE</name>
<dbReference type="Proteomes" id="UP000483820">
    <property type="component" value="Chromosome V"/>
</dbReference>
<feature type="transmembrane region" description="Helical" evidence="1">
    <location>
        <begin position="148"/>
        <end position="174"/>
    </location>
</feature>
<dbReference type="PANTHER" id="PTHR45907">
    <property type="entry name" value="SERPENTINE RECEPTOR, CLASS J"/>
    <property type="match status" value="1"/>
</dbReference>
<evidence type="ECO:0000313" key="2">
    <source>
        <dbReference type="EMBL" id="KAF1752713.1"/>
    </source>
</evidence>
<feature type="transmembrane region" description="Helical" evidence="1">
    <location>
        <begin position="298"/>
        <end position="320"/>
    </location>
</feature>
<dbReference type="KEGG" id="crq:GCK72_019268"/>
<dbReference type="RefSeq" id="XP_053581861.1">
    <property type="nucleotide sequence ID" value="XM_053732948.1"/>
</dbReference>
<sequence length="348" mass="40285">MHIRWAHRYLPAVSGYLSFIVNPILAYLILTEQKSTTIGRYRFLILFFAVFDMLYSTVELLVPVGMHGTGSAFVIYLAHGPFFGKDRIRLAQFAISVRCGCISLSYGILIIHFIYRYIALFLYHALNILHLQILFFSPKFVEQVFRPFGIFCIFTFFLIHGIVWAGICELFLYADDEMRDYIRETFRKDYEVDSNDIAFLAALYMDGSAEVNKRGWTGILLLSGISVYAVSLYVILGRKIVWKLRTQNALSQITQNMHKQLFTVLAVQTVIPVCISFSPCMMAWYGPMFYLDLGMWNNYFGVIAFSAFPFLDPLAIIFLLPNYRNRLTRKHIIKPFVNILFNRTTTVN</sequence>
<keyword evidence="1" id="KW-0812">Transmembrane</keyword>
<accession>A0A6A5GDG4</accession>
<feature type="transmembrane region" description="Helical" evidence="1">
    <location>
        <begin position="121"/>
        <end position="141"/>
    </location>
</feature>
<organism evidence="2 3">
    <name type="scientific">Caenorhabditis remanei</name>
    <name type="common">Caenorhabditis vulgaris</name>
    <dbReference type="NCBI Taxonomy" id="31234"/>
    <lineage>
        <taxon>Eukaryota</taxon>
        <taxon>Metazoa</taxon>
        <taxon>Ecdysozoa</taxon>
        <taxon>Nematoda</taxon>
        <taxon>Chromadorea</taxon>
        <taxon>Rhabditida</taxon>
        <taxon>Rhabditina</taxon>
        <taxon>Rhabditomorpha</taxon>
        <taxon>Rhabditoidea</taxon>
        <taxon>Rhabditidae</taxon>
        <taxon>Peloderinae</taxon>
        <taxon>Caenorhabditis</taxon>
    </lineage>
</organism>
<dbReference type="GeneID" id="78776766"/>
<keyword evidence="1" id="KW-0472">Membrane</keyword>
<reference evidence="2 3" key="1">
    <citation type="submission" date="2019-12" db="EMBL/GenBank/DDBJ databases">
        <title>Chromosome-level assembly of the Caenorhabditis remanei genome.</title>
        <authorList>
            <person name="Teterina A.A."/>
            <person name="Willis J.H."/>
            <person name="Phillips P.C."/>
        </authorList>
    </citation>
    <scope>NUCLEOTIDE SEQUENCE [LARGE SCALE GENOMIC DNA]</scope>
    <source>
        <strain evidence="2 3">PX506</strain>
        <tissue evidence="2">Whole organism</tissue>
    </source>
</reference>
<keyword evidence="1" id="KW-1133">Transmembrane helix</keyword>
<proteinExistence type="predicted"/>
<dbReference type="EMBL" id="WUAV01000005">
    <property type="protein sequence ID" value="KAF1752713.1"/>
    <property type="molecule type" value="Genomic_DNA"/>
</dbReference>
<evidence type="ECO:0000313" key="3">
    <source>
        <dbReference type="Proteomes" id="UP000483820"/>
    </source>
</evidence>
<dbReference type="AlphaFoldDB" id="A0A6A5GDG4"/>
<feature type="transmembrane region" description="Helical" evidence="1">
    <location>
        <begin position="215"/>
        <end position="236"/>
    </location>
</feature>
<dbReference type="CTD" id="78776766"/>